<dbReference type="AlphaFoldDB" id="A0A6A4VKK4"/>
<accession>A0A6A4VKK4</accession>
<evidence type="ECO:0000256" key="1">
    <source>
        <dbReference type="SAM" id="MobiDB-lite"/>
    </source>
</evidence>
<dbReference type="EMBL" id="VIIS01001741">
    <property type="protein sequence ID" value="KAF0293559.1"/>
    <property type="molecule type" value="Genomic_DNA"/>
</dbReference>
<name>A0A6A4VKK4_AMPAM</name>
<feature type="compositionally biased region" description="Basic and acidic residues" evidence="1">
    <location>
        <begin position="202"/>
        <end position="216"/>
    </location>
</feature>
<organism evidence="3 4">
    <name type="scientific">Amphibalanus amphitrite</name>
    <name type="common">Striped barnacle</name>
    <name type="synonym">Balanus amphitrite</name>
    <dbReference type="NCBI Taxonomy" id="1232801"/>
    <lineage>
        <taxon>Eukaryota</taxon>
        <taxon>Metazoa</taxon>
        <taxon>Ecdysozoa</taxon>
        <taxon>Arthropoda</taxon>
        <taxon>Crustacea</taxon>
        <taxon>Multicrustacea</taxon>
        <taxon>Cirripedia</taxon>
        <taxon>Thoracica</taxon>
        <taxon>Thoracicalcarea</taxon>
        <taxon>Balanomorpha</taxon>
        <taxon>Balanoidea</taxon>
        <taxon>Balanidae</taxon>
        <taxon>Amphibalaninae</taxon>
        <taxon>Amphibalanus</taxon>
    </lineage>
</organism>
<evidence type="ECO:0000313" key="4">
    <source>
        <dbReference type="Proteomes" id="UP000440578"/>
    </source>
</evidence>
<sequence>MSSAVARQGWSGAGALADKERWRPGCRLAPPIAGATDRAPSAAMSCRVARSSLSWHWVHQESFKLVHPLLRKSLFIFAVANSVANPMVYGFYHSQLCQRIEAPPSSRGKSQSVELAILETAPTCDTLLRHPSSSTLRSATGRRIPGRPSDGLVQLISDMFLLRHRRGASGRPPLPRQSSLAAARPPSLSELPRSPSLPSRLSGDEPRVRRTLSDAEESQRFDEYMRSLKWALAVLLLVCVVAGVYSLSGNQRLRASVARLWPGTG</sequence>
<reference evidence="3 4" key="1">
    <citation type="submission" date="2019-07" db="EMBL/GenBank/DDBJ databases">
        <title>Draft genome assembly of a fouling barnacle, Amphibalanus amphitrite (Darwin, 1854): The first reference genome for Thecostraca.</title>
        <authorList>
            <person name="Kim W."/>
        </authorList>
    </citation>
    <scope>NUCLEOTIDE SEQUENCE [LARGE SCALE GENOMIC DNA]</scope>
    <source>
        <strain evidence="3">SNU_AA5</strain>
        <tissue evidence="3">Soma without cirri and trophi</tissue>
    </source>
</reference>
<feature type="transmembrane region" description="Helical" evidence="2">
    <location>
        <begin position="230"/>
        <end position="248"/>
    </location>
</feature>
<keyword evidence="2" id="KW-0472">Membrane</keyword>
<dbReference type="Proteomes" id="UP000440578">
    <property type="component" value="Unassembled WGS sequence"/>
</dbReference>
<evidence type="ECO:0000313" key="3">
    <source>
        <dbReference type="EMBL" id="KAF0293559.1"/>
    </source>
</evidence>
<feature type="region of interest" description="Disordered" evidence="1">
    <location>
        <begin position="129"/>
        <end position="150"/>
    </location>
</feature>
<evidence type="ECO:0000256" key="2">
    <source>
        <dbReference type="SAM" id="Phobius"/>
    </source>
</evidence>
<gene>
    <name evidence="3" type="ORF">FJT64_008699</name>
</gene>
<keyword evidence="2" id="KW-0812">Transmembrane</keyword>
<comment type="caution">
    <text evidence="3">The sequence shown here is derived from an EMBL/GenBank/DDBJ whole genome shotgun (WGS) entry which is preliminary data.</text>
</comment>
<feature type="compositionally biased region" description="Low complexity" evidence="1">
    <location>
        <begin position="178"/>
        <end position="201"/>
    </location>
</feature>
<feature type="region of interest" description="Disordered" evidence="1">
    <location>
        <begin position="167"/>
        <end position="216"/>
    </location>
</feature>
<keyword evidence="4" id="KW-1185">Reference proteome</keyword>
<keyword evidence="2" id="KW-1133">Transmembrane helix</keyword>
<protein>
    <submittedName>
        <fullName evidence="3">Uncharacterized protein</fullName>
    </submittedName>
</protein>
<proteinExistence type="predicted"/>